<dbReference type="GO" id="GO:0003887">
    <property type="term" value="F:DNA-directed DNA polymerase activity"/>
    <property type="evidence" value="ECO:0007669"/>
    <property type="project" value="TreeGrafter"/>
</dbReference>
<dbReference type="STRING" id="56857.A0A200QPQ8"/>
<keyword evidence="7" id="KW-1185">Reference proteome</keyword>
<dbReference type="InterPro" id="IPR019038">
    <property type="entry name" value="POLD3"/>
</dbReference>
<feature type="region of interest" description="Disordered" evidence="5">
    <location>
        <begin position="152"/>
        <end position="252"/>
    </location>
</feature>
<proteinExistence type="predicted"/>
<feature type="compositionally biased region" description="Basic and acidic residues" evidence="5">
    <location>
        <begin position="449"/>
        <end position="459"/>
    </location>
</feature>
<evidence type="ECO:0000313" key="6">
    <source>
        <dbReference type="EMBL" id="OVA12415.1"/>
    </source>
</evidence>
<dbReference type="EMBL" id="MVGT01001382">
    <property type="protein sequence ID" value="OVA12415.1"/>
    <property type="molecule type" value="Genomic_DNA"/>
</dbReference>
<accession>A0A200QPQ8</accession>
<dbReference type="InParanoid" id="A0A200QPQ8"/>
<dbReference type="Pfam" id="PF09507">
    <property type="entry name" value="CDC27"/>
    <property type="match status" value="1"/>
</dbReference>
<organism evidence="6 7">
    <name type="scientific">Macleaya cordata</name>
    <name type="common">Five-seeded plume-poppy</name>
    <name type="synonym">Bocconia cordata</name>
    <dbReference type="NCBI Taxonomy" id="56857"/>
    <lineage>
        <taxon>Eukaryota</taxon>
        <taxon>Viridiplantae</taxon>
        <taxon>Streptophyta</taxon>
        <taxon>Embryophyta</taxon>
        <taxon>Tracheophyta</taxon>
        <taxon>Spermatophyta</taxon>
        <taxon>Magnoliopsida</taxon>
        <taxon>Ranunculales</taxon>
        <taxon>Papaveraceae</taxon>
        <taxon>Papaveroideae</taxon>
        <taxon>Macleaya</taxon>
    </lineage>
</organism>
<dbReference type="Proteomes" id="UP000195402">
    <property type="component" value="Unassembled WGS sequence"/>
</dbReference>
<comment type="subcellular location">
    <subcellularLocation>
        <location evidence="1">Nucleus</location>
    </subcellularLocation>
</comment>
<dbReference type="Gene3D" id="3.90.1030.20">
    <property type="entry name" value="DNA polymerase delta, p66 (Cdc27) subunit, wHTH domain"/>
    <property type="match status" value="1"/>
</dbReference>
<feature type="region of interest" description="Disordered" evidence="5">
    <location>
        <begin position="416"/>
        <end position="533"/>
    </location>
</feature>
<feature type="compositionally biased region" description="Basic and acidic residues" evidence="5">
    <location>
        <begin position="347"/>
        <end position="392"/>
    </location>
</feature>
<dbReference type="GO" id="GO:0006297">
    <property type="term" value="P:nucleotide-excision repair, DNA gap filling"/>
    <property type="evidence" value="ECO:0007669"/>
    <property type="project" value="TreeGrafter"/>
</dbReference>
<evidence type="ECO:0000256" key="1">
    <source>
        <dbReference type="ARBA" id="ARBA00004123"/>
    </source>
</evidence>
<feature type="region of interest" description="Disordered" evidence="5">
    <location>
        <begin position="294"/>
        <end position="403"/>
    </location>
</feature>
<dbReference type="FunFam" id="3.90.1030.20:FF:000002">
    <property type="entry name" value="DNA polymerase delta subunit"/>
    <property type="match status" value="1"/>
</dbReference>
<dbReference type="OrthoDB" id="514823at2759"/>
<dbReference type="GO" id="GO:0043625">
    <property type="term" value="C:delta DNA polymerase complex"/>
    <property type="evidence" value="ECO:0007669"/>
    <property type="project" value="InterPro"/>
</dbReference>
<evidence type="ECO:0000256" key="5">
    <source>
        <dbReference type="SAM" id="MobiDB-lite"/>
    </source>
</evidence>
<dbReference type="InterPro" id="IPR041913">
    <property type="entry name" value="POLD3_sf"/>
</dbReference>
<name>A0A200QPQ8_MACCD</name>
<comment type="caution">
    <text evidence="6">The sequence shown here is derived from an EMBL/GenBank/DDBJ whole genome shotgun (WGS) entry which is preliminary data.</text>
</comment>
<keyword evidence="4" id="KW-0539">Nucleus</keyword>
<feature type="compositionally biased region" description="Acidic residues" evidence="5">
    <location>
        <begin position="329"/>
        <end position="338"/>
    </location>
</feature>
<protein>
    <recommendedName>
        <fullName evidence="2">DNA polymerase delta subunit 3</fullName>
    </recommendedName>
</protein>
<evidence type="ECO:0000313" key="7">
    <source>
        <dbReference type="Proteomes" id="UP000195402"/>
    </source>
</evidence>
<evidence type="ECO:0000256" key="2">
    <source>
        <dbReference type="ARBA" id="ARBA00017589"/>
    </source>
</evidence>
<dbReference type="PANTHER" id="PTHR17598">
    <property type="entry name" value="DNA POLYMERASE DELTA SUBUNIT 3"/>
    <property type="match status" value="1"/>
</dbReference>
<dbReference type="OMA" id="TAEAQIC"/>
<dbReference type="AlphaFoldDB" id="A0A200QPQ8"/>
<evidence type="ECO:0000256" key="4">
    <source>
        <dbReference type="ARBA" id="ARBA00023242"/>
    </source>
</evidence>
<dbReference type="FunCoup" id="A0A200QPQ8">
    <property type="interactions" value="1199"/>
</dbReference>
<sequence>MVGDGTLDIMTEIEALVSDKLQVVSYKWLSRNFSVSSNDAKRLLQEFAEKHGSGLEVIYTLSGWLKNNPPIYNIKLVSGPKLADVKKEFEDNYSIQVYSVQACIPKDPAALWSAEFIQAEELFDQPSNVDNCLRDNRFCGVLNSFVKRNANGSSVGVSPPQPKNAAVTVSSRTNTPFQAPTAPQPHQGKVKQESPKTGQSSAVVGADVKSGNNTSGINVQVGKPYPNREKDTALPVNKKKVQNEKSSSGSGGLLASFWGRASAKSKPNCPPSTNEAVPSPIVTAEAQICAREAIDAVSSDDDDDDDQNVHHKRASNGEGNRKRRVVLDFSDEEEDDENAVSLASPDPPKELSDLDSKHSTKTVVLEKNRLNFEEQKEDQVKIKHDKATERESSLPPKDASIMASKSNSTGILLSKKTESCIPVDVVNKKDTKTDATSNSPPKRRKVLKTRIDERGREVTEVVWEGEESESTNNDKRTTTVTAENRPPAAKKSPALGSSAPSNPVSKAGAKKTGKGGGVKDAKQGNILSFFKRV</sequence>
<dbReference type="PANTHER" id="PTHR17598:SF13">
    <property type="entry name" value="DNA POLYMERASE DELTA SUBUNIT 3"/>
    <property type="match status" value="1"/>
</dbReference>
<evidence type="ECO:0000256" key="3">
    <source>
        <dbReference type="ARBA" id="ARBA00022705"/>
    </source>
</evidence>
<dbReference type="GO" id="GO:0006271">
    <property type="term" value="P:DNA strand elongation involved in DNA replication"/>
    <property type="evidence" value="ECO:0007669"/>
    <property type="project" value="TreeGrafter"/>
</dbReference>
<dbReference type="GO" id="GO:1904161">
    <property type="term" value="P:DNA synthesis involved in UV-damage excision repair"/>
    <property type="evidence" value="ECO:0007669"/>
    <property type="project" value="TreeGrafter"/>
</dbReference>
<reference evidence="6 7" key="1">
    <citation type="journal article" date="2017" name="Mol. Plant">
        <title>The Genome of Medicinal Plant Macleaya cordata Provides New Insights into Benzylisoquinoline Alkaloids Metabolism.</title>
        <authorList>
            <person name="Liu X."/>
            <person name="Liu Y."/>
            <person name="Huang P."/>
            <person name="Ma Y."/>
            <person name="Qing Z."/>
            <person name="Tang Q."/>
            <person name="Cao H."/>
            <person name="Cheng P."/>
            <person name="Zheng Y."/>
            <person name="Yuan Z."/>
            <person name="Zhou Y."/>
            <person name="Liu J."/>
            <person name="Tang Z."/>
            <person name="Zhuo Y."/>
            <person name="Zhang Y."/>
            <person name="Yu L."/>
            <person name="Huang J."/>
            <person name="Yang P."/>
            <person name="Peng Q."/>
            <person name="Zhang J."/>
            <person name="Jiang W."/>
            <person name="Zhang Z."/>
            <person name="Lin K."/>
            <person name="Ro D.K."/>
            <person name="Chen X."/>
            <person name="Xiong X."/>
            <person name="Shang Y."/>
            <person name="Huang S."/>
            <person name="Zeng J."/>
        </authorList>
    </citation>
    <scope>NUCLEOTIDE SEQUENCE [LARGE SCALE GENOMIC DNA]</scope>
    <source>
        <strain evidence="7">cv. BLH2017</strain>
        <tissue evidence="6">Root</tissue>
    </source>
</reference>
<gene>
    <name evidence="6" type="ORF">BVC80_1793g7</name>
</gene>
<keyword evidence="3" id="KW-0235">DNA replication</keyword>
<feature type="compositionally biased region" description="Polar residues" evidence="5">
    <location>
        <begin position="167"/>
        <end position="178"/>
    </location>
</feature>